<evidence type="ECO:0000313" key="2">
    <source>
        <dbReference type="EMBL" id="WZN39211.1"/>
    </source>
</evidence>
<dbReference type="Gene3D" id="3.30.420.40">
    <property type="match status" value="2"/>
</dbReference>
<dbReference type="InterPro" id="IPR043129">
    <property type="entry name" value="ATPase_NBD"/>
</dbReference>
<dbReference type="NCBIfam" id="TIGR03725">
    <property type="entry name" value="T6A_YeaZ"/>
    <property type="match status" value="1"/>
</dbReference>
<dbReference type="RefSeq" id="WP_341834206.1">
    <property type="nucleotide sequence ID" value="NZ_CP149822.1"/>
</dbReference>
<proteinExistence type="predicted"/>
<dbReference type="Proteomes" id="UP001485459">
    <property type="component" value="Chromosome"/>
</dbReference>
<dbReference type="GO" id="GO:0061711">
    <property type="term" value="F:tRNA N(6)-L-threonylcarbamoyladenine synthase activity"/>
    <property type="evidence" value="ECO:0007669"/>
    <property type="project" value="UniProtKB-EC"/>
</dbReference>
<dbReference type="EMBL" id="CP149822">
    <property type="protein sequence ID" value="WZN39211.1"/>
    <property type="molecule type" value="Genomic_DNA"/>
</dbReference>
<keyword evidence="2" id="KW-0808">Transferase</keyword>
<evidence type="ECO:0000313" key="3">
    <source>
        <dbReference type="Proteomes" id="UP001485459"/>
    </source>
</evidence>
<gene>
    <name evidence="2" type="primary">tsaB</name>
    <name evidence="2" type="ORF">WJU16_14495</name>
</gene>
<protein>
    <submittedName>
        <fullName evidence="2">tRNA (Adenosine(37)-N6)-threonylcarbamoyltransferase complex dimerization subunit type 1 TsaB</fullName>
        <ecNumber evidence="2">2.3.1.234</ecNumber>
    </submittedName>
</protein>
<dbReference type="SUPFAM" id="SSF53067">
    <property type="entry name" value="Actin-like ATPase domain"/>
    <property type="match status" value="2"/>
</dbReference>
<feature type="domain" description="Gcp-like" evidence="1">
    <location>
        <begin position="33"/>
        <end position="138"/>
    </location>
</feature>
<dbReference type="InterPro" id="IPR022496">
    <property type="entry name" value="T6A_TsaB"/>
</dbReference>
<sequence length="228" mass="24954">MAQILHIDTATSIGSVCLSRDGQALETILNTDQRDHAATITQYIGELMKRHGVTPAGLDAIAVSAGPGSYTGLRVGTATAKGLCYTWKKPLIAISTLQMMAAGMQAQRPAEDVLYAPMIDARRMEVFTAIYDQNLEALLIPQAMVLEPGSLDNFIAQKTVIFFGDGAPKWQMLLGERTNTLFPSYQISAEHMIPLAAKAFAEKDFQDVAYFAPHYLKAFYHPGKSNIR</sequence>
<dbReference type="CDD" id="cd24032">
    <property type="entry name" value="ASKHA_NBD_TsaB"/>
    <property type="match status" value="1"/>
</dbReference>
<keyword evidence="3" id="KW-1185">Reference proteome</keyword>
<keyword evidence="2" id="KW-0012">Acyltransferase</keyword>
<dbReference type="InterPro" id="IPR000905">
    <property type="entry name" value="Gcp-like_dom"/>
</dbReference>
<accession>A0ABZ2YHJ0</accession>
<evidence type="ECO:0000259" key="1">
    <source>
        <dbReference type="Pfam" id="PF00814"/>
    </source>
</evidence>
<organism evidence="2 3">
    <name type="scientific">Chitinophaga pollutisoli</name>
    <dbReference type="NCBI Taxonomy" id="3133966"/>
    <lineage>
        <taxon>Bacteria</taxon>
        <taxon>Pseudomonadati</taxon>
        <taxon>Bacteroidota</taxon>
        <taxon>Chitinophagia</taxon>
        <taxon>Chitinophagales</taxon>
        <taxon>Chitinophagaceae</taxon>
        <taxon>Chitinophaga</taxon>
    </lineage>
</organism>
<name>A0ABZ2YHJ0_9BACT</name>
<reference evidence="3" key="1">
    <citation type="submission" date="2024-03" db="EMBL/GenBank/DDBJ databases">
        <title>Chitinophaga horti sp. nov., isolated from garden soil.</title>
        <authorList>
            <person name="Lee D.S."/>
            <person name="Han D.M."/>
            <person name="Baek J.H."/>
            <person name="Choi D.G."/>
            <person name="Jeon J.H."/>
            <person name="Jeon C.O."/>
        </authorList>
    </citation>
    <scope>NUCLEOTIDE SEQUENCE [LARGE SCALE GENOMIC DNA]</scope>
    <source>
        <strain evidence="3">GPA1</strain>
    </source>
</reference>
<dbReference type="Pfam" id="PF00814">
    <property type="entry name" value="TsaD"/>
    <property type="match status" value="1"/>
</dbReference>
<dbReference type="PANTHER" id="PTHR11735:SF11">
    <property type="entry name" value="TRNA THREONYLCARBAMOYLADENOSINE BIOSYNTHESIS PROTEIN TSAB"/>
    <property type="match status" value="1"/>
</dbReference>
<dbReference type="PANTHER" id="PTHR11735">
    <property type="entry name" value="TRNA N6-ADENOSINE THREONYLCARBAMOYLTRANSFERASE"/>
    <property type="match status" value="1"/>
</dbReference>
<dbReference type="EC" id="2.3.1.234" evidence="2"/>